<dbReference type="InParanoid" id="K1QUU0"/>
<dbReference type="Pfam" id="PF13847">
    <property type="entry name" value="Methyltransf_31"/>
    <property type="match status" value="2"/>
</dbReference>
<organism evidence="2">
    <name type="scientific">Magallana gigas</name>
    <name type="common">Pacific oyster</name>
    <name type="synonym">Crassostrea gigas</name>
    <dbReference type="NCBI Taxonomy" id="29159"/>
    <lineage>
        <taxon>Eukaryota</taxon>
        <taxon>Metazoa</taxon>
        <taxon>Spiralia</taxon>
        <taxon>Lophotrochozoa</taxon>
        <taxon>Mollusca</taxon>
        <taxon>Bivalvia</taxon>
        <taxon>Autobranchia</taxon>
        <taxon>Pteriomorphia</taxon>
        <taxon>Ostreida</taxon>
        <taxon>Ostreoidea</taxon>
        <taxon>Ostreidae</taxon>
        <taxon>Magallana</taxon>
    </lineage>
</organism>
<dbReference type="SUPFAM" id="SSF53335">
    <property type="entry name" value="S-adenosyl-L-methionine-dependent methyltransferases"/>
    <property type="match status" value="2"/>
</dbReference>
<proteinExistence type="predicted"/>
<dbReference type="Gene3D" id="3.40.50.150">
    <property type="entry name" value="Vaccinia Virus protein VP39"/>
    <property type="match status" value="2"/>
</dbReference>
<dbReference type="InterPro" id="IPR029063">
    <property type="entry name" value="SAM-dependent_MTases_sf"/>
</dbReference>
<dbReference type="InterPro" id="IPR025714">
    <property type="entry name" value="Methyltranfer_dom"/>
</dbReference>
<dbReference type="PANTHER" id="PTHR45128">
    <property type="entry name" value="METHYLTRANSFERASE TYPE 11"/>
    <property type="match status" value="1"/>
</dbReference>
<sequence>MTSSTNARDLEQIVRDGLSTLVFAFGYRTGIVDAFTKLKQPCTAEELSQKAGKKLSEMIPKLEEATALDGPKEALQDWNQRLLVPAMNLKQGDEFMILDIGCGFGKHSREVAKVYPRSKITAIDMNQFSIDNAKRELTKSGLQNIEYLCMKGGQLPEEWANRFDFVIINDVLHDSYEVDEILKGIKRVLKPDGFAAAYDPAVSSYHKKVINDATAQYYLPFSLFSCLPVSSMGPSEGLGIGWGYERRKQKIEEHGFRVVQATNKVISVYVSIVIFYQITKNQFHREKTKYIQEWLGCMVAARIVTITDDDKYTLPHDDAQLRIWGTTAAAIPILSEIIPKLEEATSLDGPKGDEFMILDIGCGFGKHSREVAKLYPRSKITAIDMDQFSIDNAKKELTKSGLKNIEYLCMKGGQLPEKWANKFDFVIINDVLHDSYEVDEILKGIKRVIKRDGFAAAYDPAVSSYHRKVINVATAQYFLPFSLFVCLPVSSMGPSEGLGVGWGYERRKQKIEEHGFRVVQVGDKDIETIQESIVFQKM</sequence>
<accession>K1QUU0</accession>
<dbReference type="InterPro" id="IPR053173">
    <property type="entry name" value="SAM-binding_MTase"/>
</dbReference>
<dbReference type="CDD" id="cd02440">
    <property type="entry name" value="AdoMet_MTases"/>
    <property type="match status" value="2"/>
</dbReference>
<gene>
    <name evidence="2" type="ORF">CGI_10024094</name>
</gene>
<protein>
    <recommendedName>
        <fullName evidence="1">Methyltransferase domain-containing protein</fullName>
    </recommendedName>
</protein>
<evidence type="ECO:0000313" key="2">
    <source>
        <dbReference type="EMBL" id="EKC32715.1"/>
    </source>
</evidence>
<reference evidence="2" key="1">
    <citation type="journal article" date="2012" name="Nature">
        <title>The oyster genome reveals stress adaptation and complexity of shell formation.</title>
        <authorList>
            <person name="Zhang G."/>
            <person name="Fang X."/>
            <person name="Guo X."/>
            <person name="Li L."/>
            <person name="Luo R."/>
            <person name="Xu F."/>
            <person name="Yang P."/>
            <person name="Zhang L."/>
            <person name="Wang X."/>
            <person name="Qi H."/>
            <person name="Xiong Z."/>
            <person name="Que H."/>
            <person name="Xie Y."/>
            <person name="Holland P.W."/>
            <person name="Paps J."/>
            <person name="Zhu Y."/>
            <person name="Wu F."/>
            <person name="Chen Y."/>
            <person name="Wang J."/>
            <person name="Peng C."/>
            <person name="Meng J."/>
            <person name="Yang L."/>
            <person name="Liu J."/>
            <person name="Wen B."/>
            <person name="Zhang N."/>
            <person name="Huang Z."/>
            <person name="Zhu Q."/>
            <person name="Feng Y."/>
            <person name="Mount A."/>
            <person name="Hedgecock D."/>
            <person name="Xu Z."/>
            <person name="Liu Y."/>
            <person name="Domazet-Loso T."/>
            <person name="Du Y."/>
            <person name="Sun X."/>
            <person name="Zhang S."/>
            <person name="Liu B."/>
            <person name="Cheng P."/>
            <person name="Jiang X."/>
            <person name="Li J."/>
            <person name="Fan D."/>
            <person name="Wang W."/>
            <person name="Fu W."/>
            <person name="Wang T."/>
            <person name="Wang B."/>
            <person name="Zhang J."/>
            <person name="Peng Z."/>
            <person name="Li Y."/>
            <person name="Li N."/>
            <person name="Wang J."/>
            <person name="Chen M."/>
            <person name="He Y."/>
            <person name="Tan F."/>
            <person name="Song X."/>
            <person name="Zheng Q."/>
            <person name="Huang R."/>
            <person name="Yang H."/>
            <person name="Du X."/>
            <person name="Chen L."/>
            <person name="Yang M."/>
            <person name="Gaffney P.M."/>
            <person name="Wang S."/>
            <person name="Luo L."/>
            <person name="She Z."/>
            <person name="Ming Y."/>
            <person name="Huang W."/>
            <person name="Zhang S."/>
            <person name="Huang B."/>
            <person name="Zhang Y."/>
            <person name="Qu T."/>
            <person name="Ni P."/>
            <person name="Miao G."/>
            <person name="Wang J."/>
            <person name="Wang Q."/>
            <person name="Steinberg C.E."/>
            <person name="Wang H."/>
            <person name="Li N."/>
            <person name="Qian L."/>
            <person name="Zhang G."/>
            <person name="Li Y."/>
            <person name="Yang H."/>
            <person name="Liu X."/>
            <person name="Wang J."/>
            <person name="Yin Y."/>
            <person name="Wang J."/>
        </authorList>
    </citation>
    <scope>NUCLEOTIDE SEQUENCE [LARGE SCALE GENOMIC DNA]</scope>
    <source>
        <strain evidence="2">05x7-T-G4-1.051#20</strain>
    </source>
</reference>
<dbReference type="EMBL" id="JH816167">
    <property type="protein sequence ID" value="EKC32715.1"/>
    <property type="molecule type" value="Genomic_DNA"/>
</dbReference>
<evidence type="ECO:0000259" key="1">
    <source>
        <dbReference type="Pfam" id="PF13847"/>
    </source>
</evidence>
<dbReference type="PANTHER" id="PTHR45128:SF1">
    <property type="entry name" value="S-ADENOSYLMETHIONINE-DEPENDENT METHYLTRANSFERASE RV2258C"/>
    <property type="match status" value="1"/>
</dbReference>
<dbReference type="AlphaFoldDB" id="K1QUU0"/>
<dbReference type="HOGENOM" id="CLU_506481_0_0_1"/>
<feature type="domain" description="Methyltransferase" evidence="1">
    <location>
        <begin position="97"/>
        <end position="201"/>
    </location>
</feature>
<name>K1QUU0_MAGGI</name>
<feature type="domain" description="Methyltransferase" evidence="1">
    <location>
        <begin position="356"/>
        <end position="461"/>
    </location>
</feature>